<evidence type="ECO:0000313" key="1">
    <source>
        <dbReference type="EMBL" id="MFD2142299.1"/>
    </source>
</evidence>
<accession>A0ABW4Z1B0</accession>
<keyword evidence="2" id="KW-1185">Reference proteome</keyword>
<dbReference type="Proteomes" id="UP001597299">
    <property type="component" value="Unassembled WGS sequence"/>
</dbReference>
<reference evidence="2" key="1">
    <citation type="journal article" date="2019" name="Int. J. Syst. Evol. Microbiol.">
        <title>The Global Catalogue of Microorganisms (GCM) 10K type strain sequencing project: providing services to taxonomists for standard genome sequencing and annotation.</title>
        <authorList>
            <consortium name="The Broad Institute Genomics Platform"/>
            <consortium name="The Broad Institute Genome Sequencing Center for Infectious Disease"/>
            <person name="Wu L."/>
            <person name="Ma J."/>
        </authorList>
    </citation>
    <scope>NUCLEOTIDE SEQUENCE [LARGE SCALE GENOMIC DNA]</scope>
    <source>
        <strain evidence="2">CCM 7435</strain>
    </source>
</reference>
<proteinExistence type="predicted"/>
<evidence type="ECO:0000313" key="2">
    <source>
        <dbReference type="Proteomes" id="UP001597299"/>
    </source>
</evidence>
<comment type="caution">
    <text evidence="1">The sequence shown here is derived from an EMBL/GenBank/DDBJ whole genome shotgun (WGS) entry which is preliminary data.</text>
</comment>
<sequence>MDIDDVVVQVMLGVSPQQTADMIEAAMDRYRTISFLGGYDPRHVAGELFSLMRRVGDLTDLSISDQMRSIGGETLEHDMLLADPFEPNEYCGPISPGEKALIEMYQAMLSASQLANQGGE</sequence>
<gene>
    <name evidence="1" type="ORF">ACFSNC_17975</name>
</gene>
<dbReference type="EMBL" id="JBHUHD010000001">
    <property type="protein sequence ID" value="MFD2142299.1"/>
    <property type="molecule type" value="Genomic_DNA"/>
</dbReference>
<dbReference type="RefSeq" id="WP_213351249.1">
    <property type="nucleotide sequence ID" value="NZ_JAHBGB010000006.1"/>
</dbReference>
<protein>
    <submittedName>
        <fullName evidence="1">Uncharacterized protein</fullName>
    </submittedName>
</protein>
<organism evidence="1 2">
    <name type="scientific">Ancylobacter oerskovii</name>
    <dbReference type="NCBI Taxonomy" id="459519"/>
    <lineage>
        <taxon>Bacteria</taxon>
        <taxon>Pseudomonadati</taxon>
        <taxon>Pseudomonadota</taxon>
        <taxon>Alphaproteobacteria</taxon>
        <taxon>Hyphomicrobiales</taxon>
        <taxon>Xanthobacteraceae</taxon>
        <taxon>Ancylobacter</taxon>
    </lineage>
</organism>
<name>A0ABW4Z1B0_9HYPH</name>